<dbReference type="InterPro" id="IPR000873">
    <property type="entry name" value="AMP-dep_synth/lig_dom"/>
</dbReference>
<accession>A0AA38HI55</accession>
<protein>
    <recommendedName>
        <fullName evidence="6">long-chain-fatty-acid--CoA ligase</fullName>
        <ecNumber evidence="6">6.2.1.3</ecNumber>
    </recommendedName>
</protein>
<keyword evidence="2" id="KW-0436">Ligase</keyword>
<dbReference type="SUPFAM" id="SSF56801">
    <property type="entry name" value="Acetyl-CoA synthetase-like"/>
    <property type="match status" value="1"/>
</dbReference>
<dbReference type="Gene3D" id="3.40.50.12780">
    <property type="entry name" value="N-terminal domain of ligase-like"/>
    <property type="match status" value="1"/>
</dbReference>
<keyword evidence="5" id="KW-0067">ATP-binding</keyword>
<dbReference type="Pfam" id="PF00501">
    <property type="entry name" value="AMP-binding"/>
    <property type="match status" value="1"/>
</dbReference>
<dbReference type="GO" id="GO:0005811">
    <property type="term" value="C:lipid droplet"/>
    <property type="evidence" value="ECO:0007669"/>
    <property type="project" value="TreeGrafter"/>
</dbReference>
<evidence type="ECO:0000313" key="9">
    <source>
        <dbReference type="EMBL" id="KAJ3616556.1"/>
    </source>
</evidence>
<dbReference type="GO" id="GO:0030182">
    <property type="term" value="P:neuron differentiation"/>
    <property type="evidence" value="ECO:0007669"/>
    <property type="project" value="TreeGrafter"/>
</dbReference>
<dbReference type="AlphaFoldDB" id="A0AA38HI55"/>
<evidence type="ECO:0000256" key="4">
    <source>
        <dbReference type="ARBA" id="ARBA00022832"/>
    </source>
</evidence>
<evidence type="ECO:0000256" key="1">
    <source>
        <dbReference type="ARBA" id="ARBA00006432"/>
    </source>
</evidence>
<dbReference type="PANTHER" id="PTHR43272">
    <property type="entry name" value="LONG-CHAIN-FATTY-ACID--COA LIGASE"/>
    <property type="match status" value="1"/>
</dbReference>
<keyword evidence="4" id="KW-0276">Fatty acid metabolism</keyword>
<dbReference type="InterPro" id="IPR020845">
    <property type="entry name" value="AMP-binding_CS"/>
</dbReference>
<evidence type="ECO:0000256" key="6">
    <source>
        <dbReference type="ARBA" id="ARBA00026121"/>
    </source>
</evidence>
<dbReference type="GO" id="GO:0004467">
    <property type="term" value="F:long-chain fatty acid-CoA ligase activity"/>
    <property type="evidence" value="ECO:0007669"/>
    <property type="project" value="UniProtKB-EC"/>
</dbReference>
<dbReference type="EC" id="6.2.1.3" evidence="6"/>
<comment type="similarity">
    <text evidence="1">Belongs to the ATP-dependent AMP-binding enzyme family.</text>
</comment>
<sequence length="615" mass="68096">MKQGANNKGSGFCQFNSFKRSVSFLELSMNFEKLTLGKYNWLTYKEVKRKSLEFGSGLLYYELKKKEKIIIFMETKAEWIIASFGCYAYGFPVVTLYATLGHRALLYGLNETEASHIITDASLLKTLLKVVEGYEGLTCIIYSGTPSQDDLNGFSKSIALVSLSEVLRKGAEHFVDHEPFAPETDNLALIMYTSGTTGAPKGVMLSHRNLLAFIGSVQESIPRLTEKDRYIGYLPLAHVLELVCEIKILGIGACIGYGTPTTLSDVSPRIRKGTKGDVSELKPTLMAAVPAILDRIRKGITDRLESLSPPARFIFDYAFNTKLERIKKGLNSSLWDLLVFNRAKKMLGGEVRLMLSGGAPLSVETQSFISVVICPVGQGYGLTETCGGVTISQLDALSCGEAIGAVGGPFACCEVKLVDYEEGVIVSGSNIAMGYFKNDALTNEAFITHNDGKRWFHTGDIGRWNSDGSLSIIDRKKDIVKLQMGEYLSLGKVETILMGSHYVDNIMVYADSQLSYAVALVVPNSKELENLAHSLKVEGSFKEICENQQIMKKVYEELSKIGARNDLERFERPAKIHLVTEQWTPDSEFVTASLKLKRNNIKKYYSEQLKALCSD</sequence>
<dbReference type="GO" id="GO:0005783">
    <property type="term" value="C:endoplasmic reticulum"/>
    <property type="evidence" value="ECO:0007669"/>
    <property type="project" value="TreeGrafter"/>
</dbReference>
<feature type="domain" description="AMP-dependent synthetase/ligase" evidence="8">
    <location>
        <begin position="37"/>
        <end position="435"/>
    </location>
</feature>
<keyword evidence="3" id="KW-0547">Nucleotide-binding</keyword>
<keyword evidence="4" id="KW-0443">Lipid metabolism</keyword>
<dbReference type="GO" id="GO:0005524">
    <property type="term" value="F:ATP binding"/>
    <property type="evidence" value="ECO:0007669"/>
    <property type="project" value="UniProtKB-KW"/>
</dbReference>
<evidence type="ECO:0000259" key="8">
    <source>
        <dbReference type="Pfam" id="PF00501"/>
    </source>
</evidence>
<dbReference type="PROSITE" id="PS00455">
    <property type="entry name" value="AMP_BINDING"/>
    <property type="match status" value="1"/>
</dbReference>
<proteinExistence type="inferred from homology"/>
<keyword evidence="10" id="KW-1185">Reference proteome</keyword>
<comment type="catalytic activity">
    <reaction evidence="7">
        <text>a long-chain fatty acid + ATP + CoA = a long-chain fatty acyl-CoA + AMP + diphosphate</text>
        <dbReference type="Rhea" id="RHEA:15421"/>
        <dbReference type="ChEBI" id="CHEBI:30616"/>
        <dbReference type="ChEBI" id="CHEBI:33019"/>
        <dbReference type="ChEBI" id="CHEBI:57287"/>
        <dbReference type="ChEBI" id="CHEBI:57560"/>
        <dbReference type="ChEBI" id="CHEBI:83139"/>
        <dbReference type="ChEBI" id="CHEBI:456215"/>
        <dbReference type="EC" id="6.2.1.3"/>
    </reaction>
</comment>
<dbReference type="EMBL" id="JALNTZ010003283">
    <property type="protein sequence ID" value="KAJ3616556.1"/>
    <property type="molecule type" value="Genomic_DNA"/>
</dbReference>
<evidence type="ECO:0000256" key="2">
    <source>
        <dbReference type="ARBA" id="ARBA00022598"/>
    </source>
</evidence>
<name>A0AA38HI55_9CUCU</name>
<gene>
    <name evidence="9" type="ORF">Zmor_011834</name>
</gene>
<dbReference type="Proteomes" id="UP001168821">
    <property type="component" value="Unassembled WGS sequence"/>
</dbReference>
<evidence type="ECO:0000256" key="5">
    <source>
        <dbReference type="ARBA" id="ARBA00022840"/>
    </source>
</evidence>
<dbReference type="PANTHER" id="PTHR43272:SF83">
    <property type="entry name" value="ACYL-COA SYNTHETASE LONG-CHAIN, ISOFORM J"/>
    <property type="match status" value="1"/>
</dbReference>
<dbReference type="InterPro" id="IPR042099">
    <property type="entry name" value="ANL_N_sf"/>
</dbReference>
<organism evidence="9 10">
    <name type="scientific">Zophobas morio</name>
    <dbReference type="NCBI Taxonomy" id="2755281"/>
    <lineage>
        <taxon>Eukaryota</taxon>
        <taxon>Metazoa</taxon>
        <taxon>Ecdysozoa</taxon>
        <taxon>Arthropoda</taxon>
        <taxon>Hexapoda</taxon>
        <taxon>Insecta</taxon>
        <taxon>Pterygota</taxon>
        <taxon>Neoptera</taxon>
        <taxon>Endopterygota</taxon>
        <taxon>Coleoptera</taxon>
        <taxon>Polyphaga</taxon>
        <taxon>Cucujiformia</taxon>
        <taxon>Tenebrionidae</taxon>
        <taxon>Zophobas</taxon>
    </lineage>
</organism>
<reference evidence="9" key="1">
    <citation type="journal article" date="2023" name="G3 (Bethesda)">
        <title>Whole genome assemblies of Zophobas morio and Tenebrio molitor.</title>
        <authorList>
            <person name="Kaur S."/>
            <person name="Stinson S.A."/>
            <person name="diCenzo G.C."/>
        </authorList>
    </citation>
    <scope>NUCLEOTIDE SEQUENCE</scope>
    <source>
        <strain evidence="9">QUZm001</strain>
    </source>
</reference>
<evidence type="ECO:0000313" key="10">
    <source>
        <dbReference type="Proteomes" id="UP001168821"/>
    </source>
</evidence>
<dbReference type="GO" id="GO:0035336">
    <property type="term" value="P:long-chain fatty-acyl-CoA metabolic process"/>
    <property type="evidence" value="ECO:0007669"/>
    <property type="project" value="TreeGrafter"/>
</dbReference>
<evidence type="ECO:0000256" key="3">
    <source>
        <dbReference type="ARBA" id="ARBA00022741"/>
    </source>
</evidence>
<evidence type="ECO:0000256" key="7">
    <source>
        <dbReference type="ARBA" id="ARBA00036813"/>
    </source>
</evidence>
<dbReference type="GO" id="GO:0005886">
    <property type="term" value="C:plasma membrane"/>
    <property type="evidence" value="ECO:0007669"/>
    <property type="project" value="TreeGrafter"/>
</dbReference>
<comment type="caution">
    <text evidence="9">The sequence shown here is derived from an EMBL/GenBank/DDBJ whole genome shotgun (WGS) entry which is preliminary data.</text>
</comment>